<evidence type="ECO:0000256" key="7">
    <source>
        <dbReference type="SAM" id="MobiDB-lite"/>
    </source>
</evidence>
<dbReference type="InterPro" id="IPR050794">
    <property type="entry name" value="CPA2_transporter"/>
</dbReference>
<organism evidence="10 11">
    <name type="scientific">Alistipes indistinctus YIT 12060</name>
    <dbReference type="NCBI Taxonomy" id="742725"/>
    <lineage>
        <taxon>Bacteria</taxon>
        <taxon>Pseudomonadati</taxon>
        <taxon>Bacteroidota</taxon>
        <taxon>Bacteroidia</taxon>
        <taxon>Bacteroidales</taxon>
        <taxon>Rikenellaceae</taxon>
        <taxon>Alistipes</taxon>
    </lineage>
</organism>
<keyword evidence="5" id="KW-0406">Ion transport</keyword>
<dbReference type="InterPro" id="IPR038770">
    <property type="entry name" value="Na+/solute_symporter_sf"/>
</dbReference>
<evidence type="ECO:0000313" key="10">
    <source>
        <dbReference type="EMBL" id="EHB92918.1"/>
    </source>
</evidence>
<gene>
    <name evidence="10" type="ORF">HMPREF9450_00631</name>
</gene>
<reference evidence="10 11" key="1">
    <citation type="submission" date="2011-08" db="EMBL/GenBank/DDBJ databases">
        <title>The Genome Sequence of Alistipes indistinctus YIT 12060.</title>
        <authorList>
            <consortium name="The Broad Institute Genome Sequencing Platform"/>
            <person name="Earl A."/>
            <person name="Ward D."/>
            <person name="Feldgarden M."/>
            <person name="Gevers D."/>
            <person name="Morotomi M."/>
            <person name="Young S.K."/>
            <person name="Zeng Q."/>
            <person name="Gargeya S."/>
            <person name="Fitzgerald M."/>
            <person name="Haas B."/>
            <person name="Abouelleil A."/>
            <person name="Alvarado L."/>
            <person name="Arachchi H.M."/>
            <person name="Berlin A."/>
            <person name="Brown A."/>
            <person name="Chapman S.B."/>
            <person name="Chen Z."/>
            <person name="Dunbar C."/>
            <person name="Freedman E."/>
            <person name="Gearin G."/>
            <person name="Gellesch M."/>
            <person name="Goldberg J."/>
            <person name="Griggs A."/>
            <person name="Gujja S."/>
            <person name="Heiman D."/>
            <person name="Howarth C."/>
            <person name="Larson L."/>
            <person name="Lui A."/>
            <person name="MacDonald P.J.P."/>
            <person name="Montmayeur A."/>
            <person name="Murphy C."/>
            <person name="Neiman D."/>
            <person name="Pearson M."/>
            <person name="Priest M."/>
            <person name="Roberts A."/>
            <person name="Saif S."/>
            <person name="Shea T."/>
            <person name="Shenoy N."/>
            <person name="Sisk P."/>
            <person name="Stolte C."/>
            <person name="Sykes S."/>
            <person name="Wortman J."/>
            <person name="Nusbaum C."/>
            <person name="Birren B."/>
        </authorList>
    </citation>
    <scope>NUCLEOTIDE SEQUENCE [LARGE SCALE GENOMIC DNA]</scope>
    <source>
        <strain evidence="10 11">YIT 12060</strain>
    </source>
</reference>
<keyword evidence="6 8" id="KW-0472">Membrane</keyword>
<feature type="transmembrane region" description="Helical" evidence="8">
    <location>
        <begin position="175"/>
        <end position="196"/>
    </location>
</feature>
<accession>G5H6S1</accession>
<keyword evidence="11" id="KW-1185">Reference proteome</keyword>
<dbReference type="GeneID" id="92816357"/>
<dbReference type="InterPro" id="IPR006153">
    <property type="entry name" value="Cation/H_exchanger_TM"/>
</dbReference>
<protein>
    <recommendedName>
        <fullName evidence="9">Cation/H+ exchanger transmembrane domain-containing protein</fullName>
    </recommendedName>
</protein>
<evidence type="ECO:0000256" key="8">
    <source>
        <dbReference type="SAM" id="Phobius"/>
    </source>
</evidence>
<feature type="domain" description="Cation/H+ exchanger transmembrane" evidence="9">
    <location>
        <begin position="94"/>
        <end position="474"/>
    </location>
</feature>
<dbReference type="PANTHER" id="PTHR32468">
    <property type="entry name" value="CATION/H + ANTIPORTER"/>
    <property type="match status" value="1"/>
</dbReference>
<keyword evidence="4 8" id="KW-1133">Transmembrane helix</keyword>
<dbReference type="RefSeq" id="WP_009133437.1">
    <property type="nucleotide sequence ID" value="NZ_CP102250.1"/>
</dbReference>
<feature type="region of interest" description="Disordered" evidence="7">
    <location>
        <begin position="808"/>
        <end position="829"/>
    </location>
</feature>
<dbReference type="GO" id="GO:1902600">
    <property type="term" value="P:proton transmembrane transport"/>
    <property type="evidence" value="ECO:0007669"/>
    <property type="project" value="InterPro"/>
</dbReference>
<evidence type="ECO:0000256" key="5">
    <source>
        <dbReference type="ARBA" id="ARBA00023065"/>
    </source>
</evidence>
<dbReference type="STRING" id="742725.HMPREF9450_00631"/>
<evidence type="ECO:0000256" key="3">
    <source>
        <dbReference type="ARBA" id="ARBA00022692"/>
    </source>
</evidence>
<dbReference type="GO" id="GO:0015297">
    <property type="term" value="F:antiporter activity"/>
    <property type="evidence" value="ECO:0007669"/>
    <property type="project" value="InterPro"/>
</dbReference>
<dbReference type="Proteomes" id="UP000006008">
    <property type="component" value="Unassembled WGS sequence"/>
</dbReference>
<feature type="transmembrane region" description="Helical" evidence="8">
    <location>
        <begin position="9"/>
        <end position="27"/>
    </location>
</feature>
<dbReference type="GO" id="GO:0016020">
    <property type="term" value="C:membrane"/>
    <property type="evidence" value="ECO:0007669"/>
    <property type="project" value="UniProtKB-SubCell"/>
</dbReference>
<comment type="subcellular location">
    <subcellularLocation>
        <location evidence="1">Membrane</location>
        <topology evidence="1">Multi-pass membrane protein</topology>
    </subcellularLocation>
</comment>
<dbReference type="AlphaFoldDB" id="G5H6S1"/>
<comment type="caution">
    <text evidence="10">The sequence shown here is derived from an EMBL/GenBank/DDBJ whole genome shotgun (WGS) entry which is preliminary data.</text>
</comment>
<feature type="transmembrane region" description="Helical" evidence="8">
    <location>
        <begin position="208"/>
        <end position="231"/>
    </location>
</feature>
<evidence type="ECO:0000256" key="6">
    <source>
        <dbReference type="ARBA" id="ARBA00023136"/>
    </source>
</evidence>
<feature type="transmembrane region" description="Helical" evidence="8">
    <location>
        <begin position="334"/>
        <end position="353"/>
    </location>
</feature>
<dbReference type="Pfam" id="PF00999">
    <property type="entry name" value="Na_H_Exchanger"/>
    <property type="match status" value="1"/>
</dbReference>
<feature type="transmembrane region" description="Helical" evidence="8">
    <location>
        <begin position="143"/>
        <end position="163"/>
    </location>
</feature>
<keyword evidence="3 8" id="KW-0812">Transmembrane</keyword>
<feature type="transmembrane region" description="Helical" evidence="8">
    <location>
        <begin position="309"/>
        <end position="328"/>
    </location>
</feature>
<dbReference type="EMBL" id="ADLD01000008">
    <property type="protein sequence ID" value="EHB92918.1"/>
    <property type="molecule type" value="Genomic_DNA"/>
</dbReference>
<feature type="transmembrane region" description="Helical" evidence="8">
    <location>
        <begin position="456"/>
        <end position="477"/>
    </location>
</feature>
<dbReference type="HOGENOM" id="CLU_005126_10_2_10"/>
<dbReference type="Gene3D" id="1.20.1530.20">
    <property type="match status" value="1"/>
</dbReference>
<evidence type="ECO:0000256" key="4">
    <source>
        <dbReference type="ARBA" id="ARBA00022989"/>
    </source>
</evidence>
<dbReference type="eggNOG" id="COG0475">
    <property type="taxonomic scope" value="Bacteria"/>
</dbReference>
<dbReference type="PATRIC" id="fig|742725.3.peg.686"/>
<keyword evidence="2" id="KW-0813">Transport</keyword>
<evidence type="ECO:0000256" key="2">
    <source>
        <dbReference type="ARBA" id="ARBA00022448"/>
    </source>
</evidence>
<name>G5H6S1_9BACT</name>
<feature type="transmembrane region" description="Helical" evidence="8">
    <location>
        <begin position="365"/>
        <end position="383"/>
    </location>
</feature>
<sequence>MKTGAKRNYTFYVLMLLIFGGLFWMVIREGKLWDRAFDKTHREAVEMVSGHVAVHQAPASCPAPLELFTQSLHEGVHHPVAMLLLQIISILVAVRIFSWLFKYLGQPGVIGEIVAGIVLGPSLLGHFFPETFGFLFAPDSLESLNILSQIGLILFMFIIGMELDLGILRKKGSQTLVISHASIIVPFFLGTVLAWQVYPEFGFGHTTFVPFALFIGISVSITAFPVLARIIQERNLGKTPMGMLAIASAANNDITAWCLLAAIIAIAKAGSVASAGYTLLCVILYVLFMFGLVRPFMRKLGNIYNSQEIISKPLVAFIFLVLILSSYITEVLGVHALFGAFVAGVIMPANLSFRRIMTEKVEDVALVLFLPLFFVFTGLRTEIGALNTAHLWVVCALFVAVSIVGKLAGAALSARFVGESWKDSLSIGVLMNTRGLMELIVLNIGYEMGVLPSSIYVIFVIMALFTTFMATPSLVLIDKLFARRRPERRHSAKARILISFARPSSAPVFLKLVKVLCGRLIDKLHITAVHYTIGTETSPMNAYGYSSESFVPLRDEARELGMQIETRYRVTDHYLKDLIELIRRESYDFVLLGGGPEFINDYVAPRRSSLLLADELNRIRRQIRKKMYFPGESTRDKARRLFANVSCSVGVFVNRNFRGADRIGVLMLDERDRAMLDEIDAILGGVKVTLRVADAGFAAQLQREVRHLDGGPALAVSPPSVPFSEFIAGQQMLIVSYNSWLHITRSRSALIPSFPSFMVVKPARAQVPGQKPDDYPDRAAGQADAVTFDGSVQSVSADPGIRAAADVTATGSAVGVSRPQGSSGGTGKQ</sequence>
<evidence type="ECO:0000259" key="9">
    <source>
        <dbReference type="Pfam" id="PF00999"/>
    </source>
</evidence>
<dbReference type="OrthoDB" id="9793589at2"/>
<feature type="transmembrane region" description="Helical" evidence="8">
    <location>
        <begin position="113"/>
        <end position="137"/>
    </location>
</feature>
<feature type="transmembrane region" description="Helical" evidence="8">
    <location>
        <begin position="273"/>
        <end position="297"/>
    </location>
</feature>
<proteinExistence type="predicted"/>
<feature type="transmembrane region" description="Helical" evidence="8">
    <location>
        <begin position="389"/>
        <end position="412"/>
    </location>
</feature>
<evidence type="ECO:0000313" key="11">
    <source>
        <dbReference type="Proteomes" id="UP000006008"/>
    </source>
</evidence>
<evidence type="ECO:0000256" key="1">
    <source>
        <dbReference type="ARBA" id="ARBA00004141"/>
    </source>
</evidence>
<dbReference type="PANTHER" id="PTHR32468:SF0">
    <property type="entry name" value="K(+)_H(+) ANTIPORTER 1"/>
    <property type="match status" value="1"/>
</dbReference>
<feature type="transmembrane region" description="Helical" evidence="8">
    <location>
        <begin position="80"/>
        <end position="101"/>
    </location>
</feature>
<feature type="transmembrane region" description="Helical" evidence="8">
    <location>
        <begin position="243"/>
        <end position="267"/>
    </location>
</feature>